<evidence type="ECO:0000313" key="4">
    <source>
        <dbReference type="EMBL" id="MCR8631232.1"/>
    </source>
</evidence>
<feature type="domain" description="DUF1980" evidence="3">
    <location>
        <begin position="172"/>
        <end position="308"/>
    </location>
</feature>
<keyword evidence="5" id="KW-1185">Reference proteome</keyword>
<dbReference type="InterPro" id="IPR052955">
    <property type="entry name" value="UPF0703_membrane_permease"/>
</dbReference>
<feature type="domain" description="DUF1980" evidence="2">
    <location>
        <begin position="14"/>
        <end position="88"/>
    </location>
</feature>
<evidence type="ECO:0000259" key="2">
    <source>
        <dbReference type="Pfam" id="PF09323"/>
    </source>
</evidence>
<dbReference type="PANTHER" id="PTHR40047">
    <property type="entry name" value="UPF0703 PROTEIN YCGQ"/>
    <property type="match status" value="1"/>
</dbReference>
<dbReference type="Pfam" id="PF09323">
    <property type="entry name" value="DUF1980"/>
    <property type="match status" value="1"/>
</dbReference>
<dbReference type="RefSeq" id="WP_258212836.1">
    <property type="nucleotide sequence ID" value="NZ_JANQBD010000005.1"/>
</dbReference>
<dbReference type="Proteomes" id="UP001300012">
    <property type="component" value="Unassembled WGS sequence"/>
</dbReference>
<dbReference type="NCBIfam" id="TIGR03943">
    <property type="entry name" value="TIGR03943 family putative permease subunit"/>
    <property type="match status" value="1"/>
</dbReference>
<dbReference type="Pfam" id="PF21537">
    <property type="entry name" value="DUF1980_C"/>
    <property type="match status" value="1"/>
</dbReference>
<evidence type="ECO:0000259" key="3">
    <source>
        <dbReference type="Pfam" id="PF21537"/>
    </source>
</evidence>
<sequence length="316" mass="34962">MNVKISSVNVHYFLRAAILTGFAVYIAYVLISGEILQFIVPQLVIYVKLADAALFITAGFQFYIAFLSLKQQAIPCSCGHDHQESNDSQELAFGHHHAHGMDGSLWKNIVIYGLFIIPLVLGSCLPNKATASSLVDKKGMNLGGYAVRSIQTSGELVELGGNEDPALKQLFKANVYDRDYARLGMMLYKQQSIEMKDEWFIEKLHALNSFADNFRNKEILIKGFVYREAGLPGNQFIVGRMGMTHCIADISPYGIIAEASDSNALANDSWVTITGKIGKTVYNGQPVIKLIVEKVQPAAEPSVPYVYPDWNFASKL</sequence>
<dbReference type="InterPro" id="IPR015402">
    <property type="entry name" value="DUF1980"/>
</dbReference>
<reference evidence="4 5" key="1">
    <citation type="submission" date="2022-08" db="EMBL/GenBank/DDBJ databases">
        <title>Paenibacillus endoradicis sp. nov., Paenibacillus radicibacter sp. nov and Paenibacillus pararadicis sp. nov., three cold-adapted plant growth-promoting bacteria isolated from root of Larix gmelinii in Great Khingan.</title>
        <authorList>
            <person name="Xue H."/>
        </authorList>
    </citation>
    <scope>NUCLEOTIDE SEQUENCE [LARGE SCALE GENOMIC DNA]</scope>
    <source>
        <strain evidence="4 5">N5-1-1-5</strain>
    </source>
</reference>
<organism evidence="4 5">
    <name type="scientific">Paenibacillus radicis</name>
    <name type="common">ex Xue et al. 2023</name>
    <dbReference type="NCBI Taxonomy" id="2972489"/>
    <lineage>
        <taxon>Bacteria</taxon>
        <taxon>Bacillati</taxon>
        <taxon>Bacillota</taxon>
        <taxon>Bacilli</taxon>
        <taxon>Bacillales</taxon>
        <taxon>Paenibacillaceae</taxon>
        <taxon>Paenibacillus</taxon>
    </lineage>
</organism>
<keyword evidence="1" id="KW-1133">Transmembrane helix</keyword>
<gene>
    <name evidence="4" type="ORF">NV381_08470</name>
</gene>
<comment type="caution">
    <text evidence="4">The sequence shown here is derived from an EMBL/GenBank/DDBJ whole genome shotgun (WGS) entry which is preliminary data.</text>
</comment>
<dbReference type="InterPro" id="IPR048447">
    <property type="entry name" value="DUF1980_C"/>
</dbReference>
<evidence type="ECO:0000313" key="5">
    <source>
        <dbReference type="Proteomes" id="UP001300012"/>
    </source>
</evidence>
<name>A0ABT1YDH5_9BACL</name>
<dbReference type="InterPro" id="IPR048493">
    <property type="entry name" value="DUF1980_N"/>
</dbReference>
<evidence type="ECO:0000256" key="1">
    <source>
        <dbReference type="SAM" id="Phobius"/>
    </source>
</evidence>
<protein>
    <submittedName>
        <fullName evidence="4">TIGR03943 family protein</fullName>
    </submittedName>
</protein>
<feature type="transmembrane region" description="Helical" evidence="1">
    <location>
        <begin position="12"/>
        <end position="31"/>
    </location>
</feature>
<dbReference type="EMBL" id="JANQBD010000005">
    <property type="protein sequence ID" value="MCR8631232.1"/>
    <property type="molecule type" value="Genomic_DNA"/>
</dbReference>
<keyword evidence="1" id="KW-0472">Membrane</keyword>
<proteinExistence type="predicted"/>
<accession>A0ABT1YDH5</accession>
<feature type="transmembrane region" description="Helical" evidence="1">
    <location>
        <begin position="109"/>
        <end position="127"/>
    </location>
</feature>
<keyword evidence="1" id="KW-0812">Transmembrane</keyword>
<dbReference type="PANTHER" id="PTHR40047:SF1">
    <property type="entry name" value="UPF0703 PROTEIN YCGQ"/>
    <property type="match status" value="1"/>
</dbReference>
<feature type="transmembrane region" description="Helical" evidence="1">
    <location>
        <begin position="43"/>
        <end position="64"/>
    </location>
</feature>